<evidence type="ECO:0000313" key="1">
    <source>
        <dbReference type="EMBL" id="GBP43770.1"/>
    </source>
</evidence>
<dbReference type="Proteomes" id="UP000299102">
    <property type="component" value="Unassembled WGS sequence"/>
</dbReference>
<evidence type="ECO:0000313" key="2">
    <source>
        <dbReference type="Proteomes" id="UP000299102"/>
    </source>
</evidence>
<name>A0A4C1VYU9_EUMVA</name>
<gene>
    <name evidence="1" type="ORF">EVAR_28945_1</name>
</gene>
<organism evidence="1 2">
    <name type="scientific">Eumeta variegata</name>
    <name type="common">Bagworm moth</name>
    <name type="synonym">Eumeta japonica</name>
    <dbReference type="NCBI Taxonomy" id="151549"/>
    <lineage>
        <taxon>Eukaryota</taxon>
        <taxon>Metazoa</taxon>
        <taxon>Ecdysozoa</taxon>
        <taxon>Arthropoda</taxon>
        <taxon>Hexapoda</taxon>
        <taxon>Insecta</taxon>
        <taxon>Pterygota</taxon>
        <taxon>Neoptera</taxon>
        <taxon>Endopterygota</taxon>
        <taxon>Lepidoptera</taxon>
        <taxon>Glossata</taxon>
        <taxon>Ditrysia</taxon>
        <taxon>Tineoidea</taxon>
        <taxon>Psychidae</taxon>
        <taxon>Oiketicinae</taxon>
        <taxon>Eumeta</taxon>
    </lineage>
</organism>
<reference evidence="1 2" key="1">
    <citation type="journal article" date="2019" name="Commun. Biol.">
        <title>The bagworm genome reveals a unique fibroin gene that provides high tensile strength.</title>
        <authorList>
            <person name="Kono N."/>
            <person name="Nakamura H."/>
            <person name="Ohtoshi R."/>
            <person name="Tomita M."/>
            <person name="Numata K."/>
            <person name="Arakawa K."/>
        </authorList>
    </citation>
    <scope>NUCLEOTIDE SEQUENCE [LARGE SCALE GENOMIC DNA]</scope>
</reference>
<dbReference type="AlphaFoldDB" id="A0A4C1VYU9"/>
<protein>
    <submittedName>
        <fullName evidence="1">Uncharacterized protein</fullName>
    </submittedName>
</protein>
<dbReference type="EMBL" id="BGZK01000442">
    <property type="protein sequence ID" value="GBP43770.1"/>
    <property type="molecule type" value="Genomic_DNA"/>
</dbReference>
<sequence>MPVYGPDVNVSIVGGKEDKTGRVKPSSARVRFALGRFKDSAPLQHGNPKTPMLNKCNTLSIDNEGMPAGTYPIAAFLFRIVALGLFVQHPDLMGARATNDCFTLYACLITHKEIFLNHKGHTKSDTCHVASRTGTRREVRPRAVARGGDRDGDARAAARRRKFVMKPLEEFRRCLRAASEKDDGP</sequence>
<proteinExistence type="predicted"/>
<comment type="caution">
    <text evidence="1">The sequence shown here is derived from an EMBL/GenBank/DDBJ whole genome shotgun (WGS) entry which is preliminary data.</text>
</comment>
<accession>A0A4C1VYU9</accession>
<keyword evidence="2" id="KW-1185">Reference proteome</keyword>